<proteinExistence type="predicted"/>
<evidence type="ECO:0000313" key="2">
    <source>
        <dbReference type="EMBL" id="OZM73543.1"/>
    </source>
</evidence>
<dbReference type="InterPro" id="IPR004401">
    <property type="entry name" value="YbaB/EbfC"/>
</dbReference>
<dbReference type="SUPFAM" id="SSF82607">
    <property type="entry name" value="YbaB-like"/>
    <property type="match status" value="1"/>
</dbReference>
<dbReference type="Pfam" id="PF02575">
    <property type="entry name" value="YbaB_DNA_bd"/>
    <property type="match status" value="1"/>
</dbReference>
<dbReference type="EMBL" id="NKYE01000004">
    <property type="protein sequence ID" value="OZM73543.1"/>
    <property type="molecule type" value="Genomic_DNA"/>
</dbReference>
<sequence length="149" mass="16234">MFPSRMRAHPCPGRERAAGSPPQRTSRRACPARRPAPDPGDRKRTHEPARRVPNSTLVAVDSTEDLVVEELRAAHRKIEAVRGSGECPDGLVTATVDGRGELLALDLDPRIYREHDTRALGARILAAVGEANADARRQVAAVADLIRPR</sequence>
<organism evidence="2 3">
    <name type="scientific">Amycolatopsis antarctica</name>
    <dbReference type="NCBI Taxonomy" id="1854586"/>
    <lineage>
        <taxon>Bacteria</taxon>
        <taxon>Bacillati</taxon>
        <taxon>Actinomycetota</taxon>
        <taxon>Actinomycetes</taxon>
        <taxon>Pseudonocardiales</taxon>
        <taxon>Pseudonocardiaceae</taxon>
        <taxon>Amycolatopsis</taxon>
    </lineage>
</organism>
<comment type="caution">
    <text evidence="2">The sequence shown here is derived from an EMBL/GenBank/DDBJ whole genome shotgun (WGS) entry which is preliminary data.</text>
</comment>
<accession>A0A263D535</accession>
<keyword evidence="3" id="KW-1185">Reference proteome</keyword>
<reference evidence="2 3" key="1">
    <citation type="submission" date="2017-07" db="EMBL/GenBank/DDBJ databases">
        <title>Amycolatopsis antarcticus sp. nov., isolated from the surface of an Antarcticus brown macroalga.</title>
        <authorList>
            <person name="Wang J."/>
            <person name="Leiva S."/>
            <person name="Huang J."/>
            <person name="Huang Y."/>
        </authorList>
    </citation>
    <scope>NUCLEOTIDE SEQUENCE [LARGE SCALE GENOMIC DNA]</scope>
    <source>
        <strain evidence="2 3">AU-G6</strain>
    </source>
</reference>
<evidence type="ECO:0008006" key="4">
    <source>
        <dbReference type="Google" id="ProtNLM"/>
    </source>
</evidence>
<feature type="compositionally biased region" description="Basic and acidic residues" evidence="1">
    <location>
        <begin position="35"/>
        <end position="50"/>
    </location>
</feature>
<dbReference type="InParanoid" id="A0A263D535"/>
<evidence type="ECO:0000256" key="1">
    <source>
        <dbReference type="SAM" id="MobiDB-lite"/>
    </source>
</evidence>
<feature type="region of interest" description="Disordered" evidence="1">
    <location>
        <begin position="1"/>
        <end position="53"/>
    </location>
</feature>
<evidence type="ECO:0000313" key="3">
    <source>
        <dbReference type="Proteomes" id="UP000242444"/>
    </source>
</evidence>
<dbReference type="Proteomes" id="UP000242444">
    <property type="component" value="Unassembled WGS sequence"/>
</dbReference>
<protein>
    <recommendedName>
        <fullName evidence="4">YbaB/EbfC family DNA-binding protein</fullName>
    </recommendedName>
</protein>
<dbReference type="OrthoDB" id="3625992at2"/>
<dbReference type="AlphaFoldDB" id="A0A263D535"/>
<dbReference type="GO" id="GO:0003677">
    <property type="term" value="F:DNA binding"/>
    <property type="evidence" value="ECO:0007669"/>
    <property type="project" value="InterPro"/>
</dbReference>
<name>A0A263D535_9PSEU</name>
<dbReference type="Gene3D" id="3.30.1310.10">
    <property type="entry name" value="Nucleoid-associated protein YbaB-like domain"/>
    <property type="match status" value="1"/>
</dbReference>
<gene>
    <name evidence="2" type="ORF">CFN78_08355</name>
</gene>
<dbReference type="InterPro" id="IPR036894">
    <property type="entry name" value="YbaB-like_sf"/>
</dbReference>